<keyword evidence="3" id="KW-1185">Reference proteome</keyword>
<name>A0AAV9D829_ACOCL</name>
<evidence type="ECO:0000313" key="3">
    <source>
        <dbReference type="Proteomes" id="UP001180020"/>
    </source>
</evidence>
<dbReference type="PANTHER" id="PTHR31170">
    <property type="entry name" value="BNAC04G53230D PROTEIN"/>
    <property type="match status" value="1"/>
</dbReference>
<keyword evidence="1" id="KW-1133">Transmembrane helix</keyword>
<proteinExistence type="predicted"/>
<dbReference type="AlphaFoldDB" id="A0AAV9D829"/>
<reference evidence="2" key="2">
    <citation type="submission" date="2023-06" db="EMBL/GenBank/DDBJ databases">
        <authorList>
            <person name="Ma L."/>
            <person name="Liu K.-W."/>
            <person name="Li Z."/>
            <person name="Hsiao Y.-Y."/>
            <person name="Qi Y."/>
            <person name="Fu T."/>
            <person name="Tang G."/>
            <person name="Zhang D."/>
            <person name="Sun W.-H."/>
            <person name="Liu D.-K."/>
            <person name="Li Y."/>
            <person name="Chen G.-Z."/>
            <person name="Liu X.-D."/>
            <person name="Liao X.-Y."/>
            <person name="Jiang Y.-T."/>
            <person name="Yu X."/>
            <person name="Hao Y."/>
            <person name="Huang J."/>
            <person name="Zhao X.-W."/>
            <person name="Ke S."/>
            <person name="Chen Y.-Y."/>
            <person name="Wu W.-L."/>
            <person name="Hsu J.-L."/>
            <person name="Lin Y.-F."/>
            <person name="Huang M.-D."/>
            <person name="Li C.-Y."/>
            <person name="Huang L."/>
            <person name="Wang Z.-W."/>
            <person name="Zhao X."/>
            <person name="Zhong W.-Y."/>
            <person name="Peng D.-H."/>
            <person name="Ahmad S."/>
            <person name="Lan S."/>
            <person name="Zhang J.-S."/>
            <person name="Tsai W.-C."/>
            <person name="Van De Peer Y."/>
            <person name="Liu Z.-J."/>
        </authorList>
    </citation>
    <scope>NUCLEOTIDE SEQUENCE</scope>
    <source>
        <strain evidence="2">CP</strain>
        <tissue evidence="2">Leaves</tissue>
    </source>
</reference>
<reference evidence="2" key="1">
    <citation type="journal article" date="2023" name="Nat. Commun.">
        <title>Diploid and tetraploid genomes of Acorus and the evolution of monocots.</title>
        <authorList>
            <person name="Ma L."/>
            <person name="Liu K.W."/>
            <person name="Li Z."/>
            <person name="Hsiao Y.Y."/>
            <person name="Qi Y."/>
            <person name="Fu T."/>
            <person name="Tang G.D."/>
            <person name="Zhang D."/>
            <person name="Sun W.H."/>
            <person name="Liu D.K."/>
            <person name="Li Y."/>
            <person name="Chen G.Z."/>
            <person name="Liu X.D."/>
            <person name="Liao X.Y."/>
            <person name="Jiang Y.T."/>
            <person name="Yu X."/>
            <person name="Hao Y."/>
            <person name="Huang J."/>
            <person name="Zhao X.W."/>
            <person name="Ke S."/>
            <person name="Chen Y.Y."/>
            <person name="Wu W.L."/>
            <person name="Hsu J.L."/>
            <person name="Lin Y.F."/>
            <person name="Huang M.D."/>
            <person name="Li C.Y."/>
            <person name="Huang L."/>
            <person name="Wang Z.W."/>
            <person name="Zhao X."/>
            <person name="Zhong W.Y."/>
            <person name="Peng D.H."/>
            <person name="Ahmad S."/>
            <person name="Lan S."/>
            <person name="Zhang J.S."/>
            <person name="Tsai W.C."/>
            <person name="Van de Peer Y."/>
            <person name="Liu Z.J."/>
        </authorList>
    </citation>
    <scope>NUCLEOTIDE SEQUENCE</scope>
    <source>
        <strain evidence="2">CP</strain>
    </source>
</reference>
<evidence type="ECO:0000256" key="1">
    <source>
        <dbReference type="SAM" id="Phobius"/>
    </source>
</evidence>
<dbReference type="InterPro" id="IPR004158">
    <property type="entry name" value="DUF247_pln"/>
</dbReference>
<sequence>MARRLLSKCNDKKLEECLEKMMALENRVRSCYSEPIEMGSSEFAEMMFLDGCFILGVLLREKPDVEKMLQRPLHDEAMARGELLKLQSSLKRAMDANFEGNDELKMLRAMMEAKQANWVWAAPEGEEEPERGEIHNLLYALELVDHDLLKIENQIPFFVVEALFDLLLPPEGTLLLLSNATRTRDHITYYASFMESMIKTPGDVKALQSEGIMRIGKSNEVEVARLFNELCNEVFVNNSMSYLRELLYKVNEHCGSKWNKWRAVLARNYFNNPWSIISLVAAMLVIVLTFLQTYTSLYSYAHHEL</sequence>
<keyword evidence="1" id="KW-0812">Transmembrane</keyword>
<comment type="caution">
    <text evidence="2">The sequence shown here is derived from an EMBL/GenBank/DDBJ whole genome shotgun (WGS) entry which is preliminary data.</text>
</comment>
<dbReference type="Proteomes" id="UP001180020">
    <property type="component" value="Unassembled WGS sequence"/>
</dbReference>
<protein>
    <submittedName>
        <fullName evidence="2">Uncharacterized protein</fullName>
    </submittedName>
</protein>
<dbReference type="PANTHER" id="PTHR31170:SF25">
    <property type="entry name" value="BNAA09G04570D PROTEIN"/>
    <property type="match status" value="1"/>
</dbReference>
<accession>A0AAV9D829</accession>
<evidence type="ECO:0000313" key="2">
    <source>
        <dbReference type="EMBL" id="KAK1297059.1"/>
    </source>
</evidence>
<feature type="transmembrane region" description="Helical" evidence="1">
    <location>
        <begin position="274"/>
        <end position="295"/>
    </location>
</feature>
<keyword evidence="1" id="KW-0472">Membrane</keyword>
<dbReference type="Pfam" id="PF03140">
    <property type="entry name" value="DUF247"/>
    <property type="match status" value="2"/>
</dbReference>
<dbReference type="EMBL" id="JAUJYO010000015">
    <property type="protein sequence ID" value="KAK1297059.1"/>
    <property type="molecule type" value="Genomic_DNA"/>
</dbReference>
<gene>
    <name evidence="2" type="ORF">QJS10_CPB15g01172</name>
</gene>
<organism evidence="2 3">
    <name type="scientific">Acorus calamus</name>
    <name type="common">Sweet flag</name>
    <dbReference type="NCBI Taxonomy" id="4465"/>
    <lineage>
        <taxon>Eukaryota</taxon>
        <taxon>Viridiplantae</taxon>
        <taxon>Streptophyta</taxon>
        <taxon>Embryophyta</taxon>
        <taxon>Tracheophyta</taxon>
        <taxon>Spermatophyta</taxon>
        <taxon>Magnoliopsida</taxon>
        <taxon>Liliopsida</taxon>
        <taxon>Acoraceae</taxon>
        <taxon>Acorus</taxon>
    </lineage>
</organism>